<dbReference type="InterPro" id="IPR002213">
    <property type="entry name" value="UDP_glucos_trans"/>
</dbReference>
<dbReference type="OrthoDB" id="5835829at2759"/>
<gene>
    <name evidence="5" type="ORF">KP509_06G061600</name>
</gene>
<dbReference type="FunFam" id="3.40.50.2000:FF:000060">
    <property type="entry name" value="Glycosyltransferase"/>
    <property type="match status" value="1"/>
</dbReference>
<dbReference type="EC" id="2.4.1.-" evidence="4"/>
<name>A0A8T2UTA5_CERRI</name>
<dbReference type="Gene3D" id="3.40.50.2000">
    <property type="entry name" value="Glycogen Phosphorylase B"/>
    <property type="match status" value="2"/>
</dbReference>
<comment type="caution">
    <text evidence="5">The sequence shown here is derived from an EMBL/GenBank/DDBJ whole genome shotgun (WGS) entry which is preliminary data.</text>
</comment>
<organism evidence="5 6">
    <name type="scientific">Ceratopteris richardii</name>
    <name type="common">Triangle waterfern</name>
    <dbReference type="NCBI Taxonomy" id="49495"/>
    <lineage>
        <taxon>Eukaryota</taxon>
        <taxon>Viridiplantae</taxon>
        <taxon>Streptophyta</taxon>
        <taxon>Embryophyta</taxon>
        <taxon>Tracheophyta</taxon>
        <taxon>Polypodiopsida</taxon>
        <taxon>Polypodiidae</taxon>
        <taxon>Polypodiales</taxon>
        <taxon>Pteridineae</taxon>
        <taxon>Pteridaceae</taxon>
        <taxon>Parkerioideae</taxon>
        <taxon>Ceratopteris</taxon>
    </lineage>
</organism>
<evidence type="ECO:0000256" key="4">
    <source>
        <dbReference type="RuleBase" id="RU362057"/>
    </source>
</evidence>
<evidence type="ECO:0000256" key="3">
    <source>
        <dbReference type="RuleBase" id="RU003718"/>
    </source>
</evidence>
<dbReference type="PANTHER" id="PTHR48045">
    <property type="entry name" value="UDP-GLYCOSYLTRANSFERASE 72B1"/>
    <property type="match status" value="1"/>
</dbReference>
<dbReference type="Proteomes" id="UP000825935">
    <property type="component" value="Chromosome 6"/>
</dbReference>
<dbReference type="AlphaFoldDB" id="A0A8T2UTA5"/>
<proteinExistence type="inferred from homology"/>
<dbReference type="Pfam" id="PF00201">
    <property type="entry name" value="UDPGT"/>
    <property type="match status" value="1"/>
</dbReference>
<dbReference type="SUPFAM" id="SSF53756">
    <property type="entry name" value="UDP-Glycosyltransferase/glycogen phosphorylase"/>
    <property type="match status" value="1"/>
</dbReference>
<dbReference type="PANTHER" id="PTHR48045:SF31">
    <property type="entry name" value="UDP-GLYCOSYLTRANSFERASE 76B1-LIKE"/>
    <property type="match status" value="1"/>
</dbReference>
<evidence type="ECO:0000256" key="2">
    <source>
        <dbReference type="ARBA" id="ARBA00022679"/>
    </source>
</evidence>
<sequence length="527" mass="59263">MSWIQINSNWRIIDGSERRIQQGKTGPGSMAPHFLLLPLPEYGHITSMLNLASHLAALGSKVTFVRADKAPLAIAGVANKQNVKPGNGELAEDFSSLSQTEEAPLPFEDSGANEVKSLPLIENLYFRTLPWTGEPSFLTEQSSRFDILRETLDGLFKRQKMVEKMIQDSRSTEAPIACVICDVLLCNWIMPLATCHEVLPVAFLPCSFINFYLPYLMKIEKYQELAQLRLSLGFPVDNSIKAGERAGDKRDTVRQVFFNAFENFEMASHTLVNSWEGLEGDILDVTQTLTPKVQVIGPCLPVWEVSDAGRCIEDSRMTNALGCPFMEDTVCLHWLDGQEKNSVLLISFGSEVYPSEEQVQELAMGIEASGCKFLWVVRPGMHMPSKDFLDRTHEMGFCVSWIPQRRVLKHSAVGGFLTHCGWNSTIESILYGVPMLCMPFNGDQFLNAHMIHVHWKIGLRMGPPNSLVLRVEVERSVREVMESNELHRKMSELQHVAQRALQESQNSITNFMQEIESSLSNEKLTGI</sequence>
<evidence type="ECO:0000313" key="6">
    <source>
        <dbReference type="Proteomes" id="UP000825935"/>
    </source>
</evidence>
<evidence type="ECO:0000256" key="1">
    <source>
        <dbReference type="ARBA" id="ARBA00009995"/>
    </source>
</evidence>
<dbReference type="InterPro" id="IPR035595">
    <property type="entry name" value="UDP_glycos_trans_CS"/>
</dbReference>
<accession>A0A8T2UTA5</accession>
<comment type="similarity">
    <text evidence="1 3">Belongs to the UDP-glycosyltransferase family.</text>
</comment>
<keyword evidence="3" id="KW-0328">Glycosyltransferase</keyword>
<dbReference type="CDD" id="cd03784">
    <property type="entry name" value="GT1_Gtf-like"/>
    <property type="match status" value="1"/>
</dbReference>
<dbReference type="EMBL" id="CM035411">
    <property type="protein sequence ID" value="KAH7435359.1"/>
    <property type="molecule type" value="Genomic_DNA"/>
</dbReference>
<dbReference type="GO" id="GO:0008194">
    <property type="term" value="F:UDP-glycosyltransferase activity"/>
    <property type="evidence" value="ECO:0007669"/>
    <property type="project" value="InterPro"/>
</dbReference>
<keyword evidence="2 3" id="KW-0808">Transferase</keyword>
<evidence type="ECO:0000313" key="5">
    <source>
        <dbReference type="EMBL" id="KAH7435359.1"/>
    </source>
</evidence>
<protein>
    <recommendedName>
        <fullName evidence="4">Glycosyltransferase</fullName>
        <ecNumber evidence="4">2.4.1.-</ecNumber>
    </recommendedName>
</protein>
<dbReference type="PROSITE" id="PS00375">
    <property type="entry name" value="UDPGT"/>
    <property type="match status" value="1"/>
</dbReference>
<keyword evidence="6" id="KW-1185">Reference proteome</keyword>
<reference evidence="5" key="1">
    <citation type="submission" date="2021-08" db="EMBL/GenBank/DDBJ databases">
        <title>WGS assembly of Ceratopteris richardii.</title>
        <authorList>
            <person name="Marchant D.B."/>
            <person name="Chen G."/>
            <person name="Jenkins J."/>
            <person name="Shu S."/>
            <person name="Leebens-Mack J."/>
            <person name="Grimwood J."/>
            <person name="Schmutz J."/>
            <person name="Soltis P."/>
            <person name="Soltis D."/>
            <person name="Chen Z.-H."/>
        </authorList>
    </citation>
    <scope>NUCLEOTIDE SEQUENCE</scope>
    <source>
        <strain evidence="5">Whitten #5841</strain>
        <tissue evidence="5">Leaf</tissue>
    </source>
</reference>